<organism evidence="2 3">
    <name type="scientific">Exidia glandulosa HHB12029</name>
    <dbReference type="NCBI Taxonomy" id="1314781"/>
    <lineage>
        <taxon>Eukaryota</taxon>
        <taxon>Fungi</taxon>
        <taxon>Dikarya</taxon>
        <taxon>Basidiomycota</taxon>
        <taxon>Agaricomycotina</taxon>
        <taxon>Agaricomycetes</taxon>
        <taxon>Auriculariales</taxon>
        <taxon>Exidiaceae</taxon>
        <taxon>Exidia</taxon>
    </lineage>
</organism>
<dbReference type="InParanoid" id="A0A165QFH9"/>
<name>A0A165QFH9_EXIGL</name>
<evidence type="ECO:0000313" key="2">
    <source>
        <dbReference type="EMBL" id="KZW03536.1"/>
    </source>
</evidence>
<dbReference type="PANTHER" id="PTHR34776">
    <property type="entry name" value="F17F16.3 PROTEIN"/>
    <property type="match status" value="1"/>
</dbReference>
<accession>A0A165QFH9</accession>
<sequence length="352" mass="38737">MVSTRAQTEADKRPQRARAKATTTKPPPQTKSKPAHARRKVTKKEDKPAKAPASRSKKAPASKAKPKSTAHAGTSGDSTVLEKGIMYFFVRPKVDVGDDPHSADDVARSYLVLRPLPSVDTKDDTGVAPSDALCRILILPKKKLPSTSKHDRFLTFVKAPAVKTSDVTDEFEASTYMTKTKGERTTPAAVPVAEAVYALIASPDDNATHLAYMVTVPDELDAVQTELNIQQQGSFVAQTRNPKFPSPPQAGVPEPAKYSDEIMAQFEGKRWMPLRPNHLAYEHAEVLLIGSSSSVARGGKEEDIAVDTIEKLEEEEEEHVKHIGEEDAVYKDLRLRKDEFKKVVEFGGTWKK</sequence>
<protein>
    <submittedName>
        <fullName evidence="2">Uncharacterized protein</fullName>
    </submittedName>
</protein>
<dbReference type="AlphaFoldDB" id="A0A165QFH9"/>
<dbReference type="Proteomes" id="UP000077266">
    <property type="component" value="Unassembled WGS sequence"/>
</dbReference>
<feature type="region of interest" description="Disordered" evidence="1">
    <location>
        <begin position="1"/>
        <end position="77"/>
    </location>
</feature>
<gene>
    <name evidence="2" type="ORF">EXIGLDRAFT_758884</name>
</gene>
<evidence type="ECO:0000313" key="3">
    <source>
        <dbReference type="Proteomes" id="UP000077266"/>
    </source>
</evidence>
<reference evidence="2 3" key="1">
    <citation type="journal article" date="2016" name="Mol. Biol. Evol.">
        <title>Comparative Genomics of Early-Diverging Mushroom-Forming Fungi Provides Insights into the Origins of Lignocellulose Decay Capabilities.</title>
        <authorList>
            <person name="Nagy L.G."/>
            <person name="Riley R."/>
            <person name="Tritt A."/>
            <person name="Adam C."/>
            <person name="Daum C."/>
            <person name="Floudas D."/>
            <person name="Sun H."/>
            <person name="Yadav J.S."/>
            <person name="Pangilinan J."/>
            <person name="Larsson K.H."/>
            <person name="Matsuura K."/>
            <person name="Barry K."/>
            <person name="Labutti K."/>
            <person name="Kuo R."/>
            <person name="Ohm R.A."/>
            <person name="Bhattacharya S.S."/>
            <person name="Shirouzu T."/>
            <person name="Yoshinaga Y."/>
            <person name="Martin F.M."/>
            <person name="Grigoriev I.V."/>
            <person name="Hibbett D.S."/>
        </authorList>
    </citation>
    <scope>NUCLEOTIDE SEQUENCE [LARGE SCALE GENOMIC DNA]</scope>
    <source>
        <strain evidence="2 3">HHB12029</strain>
    </source>
</reference>
<dbReference type="STRING" id="1314781.A0A165QFH9"/>
<feature type="compositionally biased region" description="Basic residues" evidence="1">
    <location>
        <begin position="55"/>
        <end position="68"/>
    </location>
</feature>
<keyword evidence="3" id="KW-1185">Reference proteome</keyword>
<dbReference type="EMBL" id="KV425883">
    <property type="protein sequence ID" value="KZW03536.1"/>
    <property type="molecule type" value="Genomic_DNA"/>
</dbReference>
<dbReference type="PANTHER" id="PTHR34776:SF1">
    <property type="entry name" value="F17F16.3 PROTEIN"/>
    <property type="match status" value="1"/>
</dbReference>
<proteinExistence type="predicted"/>
<evidence type="ECO:0000256" key="1">
    <source>
        <dbReference type="SAM" id="MobiDB-lite"/>
    </source>
</evidence>
<feature type="compositionally biased region" description="Basic residues" evidence="1">
    <location>
        <begin position="33"/>
        <end position="42"/>
    </location>
</feature>
<dbReference type="OrthoDB" id="1028014at2759"/>